<dbReference type="OrthoDB" id="7471221at2"/>
<dbReference type="RefSeq" id="WP_055081817.1">
    <property type="nucleotide sequence ID" value="NZ_CXSU01000005.1"/>
</dbReference>
<name>A0A0M6YF88_9RHOB</name>
<dbReference type="STRING" id="420998.JDO7802_00185"/>
<proteinExistence type="predicted"/>
<dbReference type="EMBL" id="CXSU01000005">
    <property type="protein sequence ID" value="CTQ48183.1"/>
    <property type="molecule type" value="Genomic_DNA"/>
</dbReference>
<feature type="region of interest" description="Disordered" evidence="1">
    <location>
        <begin position="143"/>
        <end position="162"/>
    </location>
</feature>
<reference evidence="2 3" key="1">
    <citation type="submission" date="2015-07" db="EMBL/GenBank/DDBJ databases">
        <authorList>
            <person name="Noorani M."/>
        </authorList>
    </citation>
    <scope>NUCLEOTIDE SEQUENCE [LARGE SCALE GENOMIC DNA]</scope>
    <source>
        <strain evidence="2 3">CECT 7802</strain>
    </source>
</reference>
<evidence type="ECO:0000256" key="1">
    <source>
        <dbReference type="SAM" id="MobiDB-lite"/>
    </source>
</evidence>
<accession>A0A0M6YF88</accession>
<evidence type="ECO:0008006" key="4">
    <source>
        <dbReference type="Google" id="ProtNLM"/>
    </source>
</evidence>
<evidence type="ECO:0000313" key="3">
    <source>
        <dbReference type="Proteomes" id="UP000049222"/>
    </source>
</evidence>
<gene>
    <name evidence="2" type="ORF">JDO7802_00185</name>
</gene>
<organism evidence="2 3">
    <name type="scientific">Jannaschia donghaensis</name>
    <dbReference type="NCBI Taxonomy" id="420998"/>
    <lineage>
        <taxon>Bacteria</taxon>
        <taxon>Pseudomonadati</taxon>
        <taxon>Pseudomonadota</taxon>
        <taxon>Alphaproteobacteria</taxon>
        <taxon>Rhodobacterales</taxon>
        <taxon>Roseobacteraceae</taxon>
        <taxon>Jannaschia</taxon>
    </lineage>
</organism>
<protein>
    <recommendedName>
        <fullName evidence="4">DUF3618 domain-containing protein</fullName>
    </recommendedName>
</protein>
<keyword evidence="3" id="KW-1185">Reference proteome</keyword>
<dbReference type="Proteomes" id="UP000049222">
    <property type="component" value="Unassembled WGS sequence"/>
</dbReference>
<sequence>MADQMTSDDIERDIEKERVALSRSLNELQRQISPDAIVNRVSALLRENGGDVADSALRQARANPMALALTGAGVAWLFAGPAKKVHDPALLTDRRPSAVRNRPRVGYDERDYTKVSGFRRTQPDESFERRVARAEDDTYDPAVHASAVPPATSQTRSARGKRSLRDRLMEGTEMMTDAARDRVIAAREAAIAAEQRLEARARDYGMAGKEAFNSQPLMGALVAFGIGALAGALLPRTRTEDRHLGAARDRAMMEAERIYRSEAAKLRAQAEALAEETLDTAASSLKSAAKDVDGSPERSVN</sequence>
<evidence type="ECO:0000313" key="2">
    <source>
        <dbReference type="EMBL" id="CTQ48183.1"/>
    </source>
</evidence>
<dbReference type="AlphaFoldDB" id="A0A0M6YF88"/>